<dbReference type="Gene3D" id="3.40.50.300">
    <property type="entry name" value="P-loop containing nucleotide triphosphate hydrolases"/>
    <property type="match status" value="1"/>
</dbReference>
<gene>
    <name evidence="5" type="primary">g6516</name>
    <name evidence="5" type="ORF">VP750_LOCUS5577</name>
</gene>
<keyword evidence="1" id="KW-0342">GTP-binding</keyword>
<dbReference type="InterPro" id="IPR027417">
    <property type="entry name" value="P-loop_NTPase"/>
</dbReference>
<feature type="region of interest" description="Disordered" evidence="2">
    <location>
        <begin position="1"/>
        <end position="24"/>
    </location>
</feature>
<keyword evidence="3" id="KW-0472">Membrane</keyword>
<dbReference type="PANTHER" id="PTHR18884">
    <property type="entry name" value="SEPTIN"/>
    <property type="match status" value="1"/>
</dbReference>
<feature type="compositionally biased region" description="Low complexity" evidence="2">
    <location>
        <begin position="482"/>
        <end position="497"/>
    </location>
</feature>
<organism evidence="5 6">
    <name type="scientific">Coccomyxa viridis</name>
    <dbReference type="NCBI Taxonomy" id="1274662"/>
    <lineage>
        <taxon>Eukaryota</taxon>
        <taxon>Viridiplantae</taxon>
        <taxon>Chlorophyta</taxon>
        <taxon>core chlorophytes</taxon>
        <taxon>Trebouxiophyceae</taxon>
        <taxon>Trebouxiophyceae incertae sedis</taxon>
        <taxon>Coccomyxaceae</taxon>
        <taxon>Coccomyxa</taxon>
    </lineage>
</organism>
<accession>A0ABP1G0F9</accession>
<sequence length="706" mass="77420">MMSAEGSVGPVSPRSDLSESQLWEVIGAESTSGYGHIVAPAAMTPPEDSPLTLHAATERSREETDSDVESAPLHPALRHVRCGNEEDMEDSEEAQKRWDQAEKYAADLRKASSTTTPKMRAKFTNRCFKMLVAGAPGIGKTTFIQNLASAYGSQDEGSPAMAHSQSKEGLVESFSIEPTAFEDFTEASDSLCTRVLLTDDTSKIHYKIFIQDTPGIYEEGAVADAVTSFVKKGAKEYMEFEQRPEREVPMTDFVDTRVDVCLYFIAPHALLPADIATIKRLGRLVPIVPIIAKGDSMTKQELEHFKEHVSTALGIGSPDSCVYNFLPEDVQEAGLDSITQVFSVISSCIVDVSVGRHWPVRSYPWGKAEALCSLHSDVPALKRLLLELSFDDIKACTEASYLEFRKEQLSLRAEAKALTEPKDASTHTSIESADWAASLRSSAPASTTNVPQLAVPSVNVEQHAKVNPVSGAEQVTPEQRKPAAQKPAAQKPAAPRRSSAQAQKIDWAPFISLAVFAVGFFTLMGLFTWWLIGVAHVQNIKHAKEEALKLDREAEHIAKHLHKGCMPQLDMEALYASLPTRNRELWALIRLTEAMAQAEGHAGAVCAQERGALAYQASLARAEMAAQEAGHVGRLRADIHASAQKRAEQLRAHATRLATQISQHVDRSVQELSRKLPIKTEKGTLHIDVKALGKVLWRSTILHIFR</sequence>
<evidence type="ECO:0000256" key="2">
    <source>
        <dbReference type="SAM" id="MobiDB-lite"/>
    </source>
</evidence>
<dbReference type="Proteomes" id="UP001497392">
    <property type="component" value="Unassembled WGS sequence"/>
</dbReference>
<dbReference type="PROSITE" id="PS51719">
    <property type="entry name" value="G_SEPTIN"/>
    <property type="match status" value="1"/>
</dbReference>
<comment type="caution">
    <text evidence="5">The sequence shown here is derived from an EMBL/GenBank/DDBJ whole genome shotgun (WGS) entry which is preliminary data.</text>
</comment>
<proteinExistence type="inferred from homology"/>
<keyword evidence="6" id="KW-1185">Reference proteome</keyword>
<evidence type="ECO:0000256" key="3">
    <source>
        <dbReference type="SAM" id="Phobius"/>
    </source>
</evidence>
<comment type="similarity">
    <text evidence="1">Belongs to the TRAFAC class TrmE-Era-EngA-EngB-Septin-like GTPase superfamily. Septin GTPase family.</text>
</comment>
<evidence type="ECO:0000313" key="6">
    <source>
        <dbReference type="Proteomes" id="UP001497392"/>
    </source>
</evidence>
<feature type="region of interest" description="Disordered" evidence="2">
    <location>
        <begin position="469"/>
        <end position="499"/>
    </location>
</feature>
<keyword evidence="3" id="KW-1133">Transmembrane helix</keyword>
<feature type="region of interest" description="Disordered" evidence="2">
    <location>
        <begin position="36"/>
        <end position="97"/>
    </location>
</feature>
<reference evidence="5 6" key="1">
    <citation type="submission" date="2024-06" db="EMBL/GenBank/DDBJ databases">
        <authorList>
            <person name="Kraege A."/>
            <person name="Thomma B."/>
        </authorList>
    </citation>
    <scope>NUCLEOTIDE SEQUENCE [LARGE SCALE GENOMIC DNA]</scope>
</reference>
<keyword evidence="1" id="KW-0547">Nucleotide-binding</keyword>
<name>A0ABP1G0F9_9CHLO</name>
<evidence type="ECO:0000256" key="1">
    <source>
        <dbReference type="RuleBase" id="RU004560"/>
    </source>
</evidence>
<evidence type="ECO:0000259" key="4">
    <source>
        <dbReference type="PROSITE" id="PS51719"/>
    </source>
</evidence>
<evidence type="ECO:0000313" key="5">
    <source>
        <dbReference type="EMBL" id="CAL5223918.1"/>
    </source>
</evidence>
<dbReference type="Pfam" id="PF00735">
    <property type="entry name" value="Septin"/>
    <property type="match status" value="1"/>
</dbReference>
<dbReference type="EMBL" id="CAXHTA020000009">
    <property type="protein sequence ID" value="CAL5223918.1"/>
    <property type="molecule type" value="Genomic_DNA"/>
</dbReference>
<feature type="domain" description="Septin-type G" evidence="4">
    <location>
        <begin position="124"/>
        <end position="411"/>
    </location>
</feature>
<dbReference type="SUPFAM" id="SSF52540">
    <property type="entry name" value="P-loop containing nucleoside triphosphate hydrolases"/>
    <property type="match status" value="1"/>
</dbReference>
<dbReference type="InterPro" id="IPR030379">
    <property type="entry name" value="G_SEPTIN_dom"/>
</dbReference>
<protein>
    <submittedName>
        <fullName evidence="5">G6516 protein</fullName>
    </submittedName>
</protein>
<keyword evidence="3" id="KW-0812">Transmembrane</keyword>
<feature type="transmembrane region" description="Helical" evidence="3">
    <location>
        <begin position="507"/>
        <end position="532"/>
    </location>
</feature>